<feature type="region of interest" description="Disordered" evidence="1">
    <location>
        <begin position="36"/>
        <end position="73"/>
    </location>
</feature>
<protein>
    <submittedName>
        <fullName evidence="2">Uncharacterized protein</fullName>
    </submittedName>
</protein>
<dbReference type="Proteomes" id="UP001066276">
    <property type="component" value="Chromosome 5"/>
</dbReference>
<sequence length="73" mass="7758">MKPAPNGAGGVVGVRRVQWHPSRFSVSAKQTLKIFMGPHDTRSRHPVGWQEGGRNPHGGAASRAAMEDSLGQG</sequence>
<organism evidence="2 3">
    <name type="scientific">Pleurodeles waltl</name>
    <name type="common">Iberian ribbed newt</name>
    <dbReference type="NCBI Taxonomy" id="8319"/>
    <lineage>
        <taxon>Eukaryota</taxon>
        <taxon>Metazoa</taxon>
        <taxon>Chordata</taxon>
        <taxon>Craniata</taxon>
        <taxon>Vertebrata</taxon>
        <taxon>Euteleostomi</taxon>
        <taxon>Amphibia</taxon>
        <taxon>Batrachia</taxon>
        <taxon>Caudata</taxon>
        <taxon>Salamandroidea</taxon>
        <taxon>Salamandridae</taxon>
        <taxon>Pleurodelinae</taxon>
        <taxon>Pleurodeles</taxon>
    </lineage>
</organism>
<evidence type="ECO:0000313" key="3">
    <source>
        <dbReference type="Proteomes" id="UP001066276"/>
    </source>
</evidence>
<dbReference type="AlphaFoldDB" id="A0AAV7RYQ4"/>
<gene>
    <name evidence="2" type="ORF">NDU88_009549</name>
</gene>
<comment type="caution">
    <text evidence="2">The sequence shown here is derived from an EMBL/GenBank/DDBJ whole genome shotgun (WGS) entry which is preliminary data.</text>
</comment>
<evidence type="ECO:0000256" key="1">
    <source>
        <dbReference type="SAM" id="MobiDB-lite"/>
    </source>
</evidence>
<name>A0AAV7RYQ4_PLEWA</name>
<keyword evidence="3" id="KW-1185">Reference proteome</keyword>
<dbReference type="EMBL" id="JANPWB010000009">
    <property type="protein sequence ID" value="KAJ1156832.1"/>
    <property type="molecule type" value="Genomic_DNA"/>
</dbReference>
<proteinExistence type="predicted"/>
<evidence type="ECO:0000313" key="2">
    <source>
        <dbReference type="EMBL" id="KAJ1156832.1"/>
    </source>
</evidence>
<accession>A0AAV7RYQ4</accession>
<reference evidence="2" key="1">
    <citation type="journal article" date="2022" name="bioRxiv">
        <title>Sequencing and chromosome-scale assembly of the giantPleurodeles waltlgenome.</title>
        <authorList>
            <person name="Brown T."/>
            <person name="Elewa A."/>
            <person name="Iarovenko S."/>
            <person name="Subramanian E."/>
            <person name="Araus A.J."/>
            <person name="Petzold A."/>
            <person name="Susuki M."/>
            <person name="Suzuki K.-i.T."/>
            <person name="Hayashi T."/>
            <person name="Toyoda A."/>
            <person name="Oliveira C."/>
            <person name="Osipova E."/>
            <person name="Leigh N.D."/>
            <person name="Simon A."/>
            <person name="Yun M.H."/>
        </authorList>
    </citation>
    <scope>NUCLEOTIDE SEQUENCE</scope>
    <source>
        <strain evidence="2">20211129_DDA</strain>
        <tissue evidence="2">Liver</tissue>
    </source>
</reference>